<dbReference type="RefSeq" id="WP_313310473.1">
    <property type="nucleotide sequence ID" value="NZ_CP134941.1"/>
</dbReference>
<keyword evidence="1" id="KW-0812">Transmembrane</keyword>
<keyword evidence="1" id="KW-1133">Transmembrane helix</keyword>
<feature type="transmembrane region" description="Helical" evidence="1">
    <location>
        <begin position="7"/>
        <end position="29"/>
    </location>
</feature>
<evidence type="ECO:0000256" key="2">
    <source>
        <dbReference type="SAM" id="SignalP"/>
    </source>
</evidence>
<feature type="transmembrane region" description="Helical" evidence="1">
    <location>
        <begin position="174"/>
        <end position="196"/>
    </location>
</feature>
<keyword evidence="1" id="KW-0472">Membrane</keyword>
<proteinExistence type="predicted"/>
<dbReference type="Proteomes" id="UP001275471">
    <property type="component" value="Unassembled WGS sequence"/>
</dbReference>
<feature type="signal peptide" evidence="2">
    <location>
        <begin position="1"/>
        <end position="16"/>
    </location>
</feature>
<dbReference type="EMBL" id="JAWPFF010000011">
    <property type="protein sequence ID" value="MDW2908568.1"/>
    <property type="molecule type" value="Genomic_DNA"/>
</dbReference>
<evidence type="ECO:0000313" key="3">
    <source>
        <dbReference type="EMBL" id="MDW2908568.1"/>
    </source>
</evidence>
<evidence type="ECO:0000256" key="1">
    <source>
        <dbReference type="SAM" id="Phobius"/>
    </source>
</evidence>
<keyword evidence="2" id="KW-0732">Signal</keyword>
<organism evidence="3 4">
    <name type="scientific">Mesomycoplasma ovipneumoniae</name>
    <dbReference type="NCBI Taxonomy" id="29562"/>
    <lineage>
        <taxon>Bacteria</taxon>
        <taxon>Bacillati</taxon>
        <taxon>Mycoplasmatota</taxon>
        <taxon>Mycoplasmoidales</taxon>
        <taxon>Metamycoplasmataceae</taxon>
        <taxon>Mesomycoplasma</taxon>
    </lineage>
</organism>
<comment type="caution">
    <text evidence="3">The sequence shown here is derived from an EMBL/GenBank/DDBJ whole genome shotgun (WGS) entry which is preliminary data.</text>
</comment>
<feature type="chain" id="PRO_5047534099" evidence="2">
    <location>
        <begin position="17"/>
        <end position="491"/>
    </location>
</feature>
<accession>A0ABU4GUV0</accession>
<keyword evidence="4" id="KW-1185">Reference proteome</keyword>
<sequence>MKKKLKLFKFITNVVAFTSLTLSVFGPLWHFQNTKSYSDFKLETRDINLSNSKKPVNFDDLVQIVSTKNQQNSFVINANIKNSQTRLNKTSTNSHPPNLDDIEIQINEDGQVILNSASLELVNKKAELYFEEGVPKLKFEGHVFDFRQLQNKTRVEKTVAPAIAAAPAAGLGALFWYAVGAAIVGSVIGIAASVFFPNIVSDVGRWWNNNRPAHPVHKDNDSPINSRGTDSIEVDLDKLTKGKSKSRIKAMANIKILRLSIVKDKEKLRNYTGIHPAWFFNFHTEGLKSYFVISEQAIPETAAWIWAVSNLTMQSKLTQIVIDNFLPSSVKAEINKNEWDRKNMEEKLKSPIDFYSYNEPVMKNLAEKTRDTANLIVGNRWWIHPNNNLNKDIGFTKDHFVVGEGLARGAINWTDPKNEFDIDKSKDNNIPSYIKIYFPNYHVRRLRMIGDEEKGIQSEFIPRKKMLNVEKVHFLYGKAIRFSNQGKKRIN</sequence>
<evidence type="ECO:0000313" key="4">
    <source>
        <dbReference type="Proteomes" id="UP001275471"/>
    </source>
</evidence>
<protein>
    <submittedName>
        <fullName evidence="3">Uncharacterized protein</fullName>
    </submittedName>
</protein>
<reference evidence="3" key="1">
    <citation type="submission" date="2023-10" db="EMBL/GenBank/DDBJ databases">
        <title>Genome sequences of Mycoplasma ovipneumoniae isolated from goats.</title>
        <authorList>
            <person name="Spergser J."/>
        </authorList>
    </citation>
    <scope>NUCLEOTIDE SEQUENCE [LARGE SCALE GENOMIC DNA]</scope>
    <source>
        <strain evidence="3">1N</strain>
    </source>
</reference>
<gene>
    <name evidence="3" type="ORF">R7V75_02410</name>
</gene>
<name>A0ABU4GUV0_9BACT</name>